<dbReference type="InterPro" id="IPR004358">
    <property type="entry name" value="Sig_transdc_His_kin-like_C"/>
</dbReference>
<feature type="domain" description="PAC" evidence="10">
    <location>
        <begin position="356"/>
        <end position="414"/>
    </location>
</feature>
<dbReference type="PRINTS" id="PR00344">
    <property type="entry name" value="BCTRLSENSOR"/>
</dbReference>
<dbReference type="GO" id="GO:0005524">
    <property type="term" value="F:ATP binding"/>
    <property type="evidence" value="ECO:0007669"/>
    <property type="project" value="UniProtKB-KW"/>
</dbReference>
<dbReference type="EMBL" id="FPHR01000024">
    <property type="protein sequence ID" value="SFV77392.1"/>
    <property type="molecule type" value="Genomic_DNA"/>
</dbReference>
<dbReference type="PROSITE" id="PS50112">
    <property type="entry name" value="PAS"/>
    <property type="match status" value="1"/>
</dbReference>
<dbReference type="SMART" id="SM00091">
    <property type="entry name" value="PAS"/>
    <property type="match status" value="1"/>
</dbReference>
<keyword evidence="7" id="KW-0812">Transmembrane</keyword>
<dbReference type="Pfam" id="PF13426">
    <property type="entry name" value="PAS_9"/>
    <property type="match status" value="1"/>
</dbReference>
<evidence type="ECO:0000256" key="7">
    <source>
        <dbReference type="SAM" id="Phobius"/>
    </source>
</evidence>
<dbReference type="Gene3D" id="3.40.190.10">
    <property type="entry name" value="Periplasmic binding protein-like II"/>
    <property type="match status" value="1"/>
</dbReference>
<reference evidence="11" key="1">
    <citation type="submission" date="2016-10" db="EMBL/GenBank/DDBJ databases">
        <authorList>
            <person name="de Groot N.N."/>
        </authorList>
    </citation>
    <scope>NUCLEOTIDE SEQUENCE</scope>
</reference>
<dbReference type="InterPro" id="IPR000700">
    <property type="entry name" value="PAS-assoc_C"/>
</dbReference>
<dbReference type="CDD" id="cd00082">
    <property type="entry name" value="HisKA"/>
    <property type="match status" value="1"/>
</dbReference>
<evidence type="ECO:0000256" key="4">
    <source>
        <dbReference type="ARBA" id="ARBA00022777"/>
    </source>
</evidence>
<evidence type="ECO:0000256" key="6">
    <source>
        <dbReference type="ARBA" id="ARBA00023012"/>
    </source>
</evidence>
<dbReference type="InterPro" id="IPR001610">
    <property type="entry name" value="PAC"/>
</dbReference>
<organism evidence="11">
    <name type="scientific">hydrothermal vent metagenome</name>
    <dbReference type="NCBI Taxonomy" id="652676"/>
    <lineage>
        <taxon>unclassified sequences</taxon>
        <taxon>metagenomes</taxon>
        <taxon>ecological metagenomes</taxon>
    </lineage>
</organism>
<name>A0A1W1DAC2_9ZZZZ</name>
<accession>A0A1W1DAC2</accession>
<dbReference type="PANTHER" id="PTHR43065:SF46">
    <property type="entry name" value="C4-DICARBOXYLATE TRANSPORT SENSOR PROTEIN DCTB"/>
    <property type="match status" value="1"/>
</dbReference>
<dbReference type="Gene3D" id="3.30.565.10">
    <property type="entry name" value="Histidine kinase-like ATPase, C-terminal domain"/>
    <property type="match status" value="1"/>
</dbReference>
<dbReference type="SUPFAM" id="SSF53850">
    <property type="entry name" value="Periplasmic binding protein-like II"/>
    <property type="match status" value="1"/>
</dbReference>
<dbReference type="Gene3D" id="3.30.450.20">
    <property type="entry name" value="PAS domain"/>
    <property type="match status" value="1"/>
</dbReference>
<dbReference type="CDD" id="cd00130">
    <property type="entry name" value="PAS"/>
    <property type="match status" value="1"/>
</dbReference>
<evidence type="ECO:0000259" key="10">
    <source>
        <dbReference type="PROSITE" id="PS50113"/>
    </source>
</evidence>
<dbReference type="SUPFAM" id="SSF47384">
    <property type="entry name" value="Homodimeric domain of signal transducing histidine kinase"/>
    <property type="match status" value="1"/>
</dbReference>
<dbReference type="InterPro" id="IPR003661">
    <property type="entry name" value="HisK_dim/P_dom"/>
</dbReference>
<keyword evidence="7" id="KW-0472">Membrane</keyword>
<feature type="domain" description="PAS" evidence="9">
    <location>
        <begin position="283"/>
        <end position="335"/>
    </location>
</feature>
<dbReference type="PANTHER" id="PTHR43065">
    <property type="entry name" value="SENSOR HISTIDINE KINASE"/>
    <property type="match status" value="1"/>
</dbReference>
<dbReference type="InterPro" id="IPR035965">
    <property type="entry name" value="PAS-like_dom_sf"/>
</dbReference>
<dbReference type="Pfam" id="PF02518">
    <property type="entry name" value="HATPase_c"/>
    <property type="match status" value="1"/>
</dbReference>
<evidence type="ECO:0000256" key="3">
    <source>
        <dbReference type="ARBA" id="ARBA00022741"/>
    </source>
</evidence>
<dbReference type="Pfam" id="PF12974">
    <property type="entry name" value="Phosphonate-bd"/>
    <property type="match status" value="1"/>
</dbReference>
<keyword evidence="4" id="KW-0418">Kinase</keyword>
<gene>
    <name evidence="11" type="ORF">MNB_SUP05-4-59</name>
</gene>
<dbReference type="GO" id="GO:0016829">
    <property type="term" value="F:lyase activity"/>
    <property type="evidence" value="ECO:0007669"/>
    <property type="project" value="UniProtKB-KW"/>
</dbReference>
<keyword evidence="11" id="KW-0456">Lyase</keyword>
<evidence type="ECO:0000259" key="8">
    <source>
        <dbReference type="PROSITE" id="PS50109"/>
    </source>
</evidence>
<evidence type="ECO:0000256" key="1">
    <source>
        <dbReference type="ARBA" id="ARBA00022553"/>
    </source>
</evidence>
<dbReference type="InterPro" id="IPR003594">
    <property type="entry name" value="HATPase_dom"/>
</dbReference>
<proteinExistence type="predicted"/>
<feature type="transmembrane region" description="Helical" evidence="7">
    <location>
        <begin position="249"/>
        <end position="270"/>
    </location>
</feature>
<keyword evidence="1" id="KW-0597">Phosphoprotein</keyword>
<dbReference type="SUPFAM" id="SSF55874">
    <property type="entry name" value="ATPase domain of HSP90 chaperone/DNA topoisomerase II/histidine kinase"/>
    <property type="match status" value="1"/>
</dbReference>
<evidence type="ECO:0000259" key="9">
    <source>
        <dbReference type="PROSITE" id="PS50112"/>
    </source>
</evidence>
<evidence type="ECO:0000256" key="2">
    <source>
        <dbReference type="ARBA" id="ARBA00022679"/>
    </source>
</evidence>
<dbReference type="InterPro" id="IPR036097">
    <property type="entry name" value="HisK_dim/P_sf"/>
</dbReference>
<dbReference type="SMART" id="SM00387">
    <property type="entry name" value="HATPase_c"/>
    <property type="match status" value="1"/>
</dbReference>
<sequence>MVAIEPSDITLLEKLVEQQKVDFVITQPISFVELQVKYGATSILTLVDESKYAKFGSVIFTRADSDITNLSEVNGRSIAGATPKGLGGWLIGYNELVSQGVNVLESSDVSYLGVQENAVNAVLSGAVDVGIVRTGVIERLAKKNQITLRDIKIINAQIVENFPYLLSTSLYPEWAFVKAGHASKRIAKDIAATLLNMPPGSKEATARGYWEWVTPIDYQPIHNLMKKLRIGVYENYGKISLLQYIKDNLLMSTLVAFLLLVAIISGLWVLRLNGKLKQVNFFVEQQNDMMLNSVSEGIYGVDTLGHCTFVNQSLTNITGWEEADMIGKMQHDILHHTHVDGSDHPSDECPVYQTFKDGITRFIREDVFWKKNGESFFVEYSVTPIKDTMGNITGSVVVFRNITDRLEQKQLEQTHRNELEHINRLNTMGELVTGIAHELNQPLTAIATSAFASSKMIEAGKCSTEKMLDVFDVISLQAEHAAGVIRHMRKLSDKAQVERSMININDRIKNVATLISTNIKDAHIKLVLNLTANIPEFLAQPIQIDQALINLCKNAIDSMLSNTSKRVLTISTRVSGKTLEILIEDTGSGIDAEMQKRLFESFASQKKDGMGLGLSITHSIIERHYGNLYLLSTSKKGSTFIINLPLEMNKHE</sequence>
<dbReference type="InterPro" id="IPR005467">
    <property type="entry name" value="His_kinase_dom"/>
</dbReference>
<keyword evidence="2" id="KW-0808">Transferase</keyword>
<dbReference type="PROSITE" id="PS50109">
    <property type="entry name" value="HIS_KIN"/>
    <property type="match status" value="1"/>
</dbReference>
<dbReference type="SMART" id="SM00086">
    <property type="entry name" value="PAC"/>
    <property type="match status" value="1"/>
</dbReference>
<dbReference type="AlphaFoldDB" id="A0A1W1DAC2"/>
<evidence type="ECO:0000256" key="5">
    <source>
        <dbReference type="ARBA" id="ARBA00022840"/>
    </source>
</evidence>
<dbReference type="InterPro" id="IPR036890">
    <property type="entry name" value="HATPase_C_sf"/>
</dbReference>
<dbReference type="InterPro" id="IPR000014">
    <property type="entry name" value="PAS"/>
</dbReference>
<evidence type="ECO:0000313" key="11">
    <source>
        <dbReference type="EMBL" id="SFV77392.1"/>
    </source>
</evidence>
<dbReference type="SUPFAM" id="SSF55785">
    <property type="entry name" value="PYP-like sensor domain (PAS domain)"/>
    <property type="match status" value="1"/>
</dbReference>
<dbReference type="SMART" id="SM00388">
    <property type="entry name" value="HisKA"/>
    <property type="match status" value="1"/>
</dbReference>
<feature type="domain" description="Histidine kinase" evidence="8">
    <location>
        <begin position="434"/>
        <end position="648"/>
    </location>
</feature>
<dbReference type="PROSITE" id="PS50113">
    <property type="entry name" value="PAC"/>
    <property type="match status" value="1"/>
</dbReference>
<dbReference type="GO" id="GO:0000155">
    <property type="term" value="F:phosphorelay sensor kinase activity"/>
    <property type="evidence" value="ECO:0007669"/>
    <property type="project" value="InterPro"/>
</dbReference>
<keyword evidence="6" id="KW-0902">Two-component regulatory system</keyword>
<keyword evidence="7" id="KW-1133">Transmembrane helix</keyword>
<keyword evidence="3" id="KW-0547">Nucleotide-binding</keyword>
<dbReference type="NCBIfam" id="TIGR00229">
    <property type="entry name" value="sensory_box"/>
    <property type="match status" value="1"/>
</dbReference>
<dbReference type="Gene3D" id="1.10.287.130">
    <property type="match status" value="1"/>
</dbReference>
<protein>
    <submittedName>
        <fullName evidence="11">Formate hydrogenlyase transcriptional activator</fullName>
    </submittedName>
</protein>
<keyword evidence="5" id="KW-0067">ATP-binding</keyword>